<evidence type="ECO:0000259" key="1">
    <source>
        <dbReference type="Pfam" id="PF22813"/>
    </source>
</evidence>
<sequence length="160" mass="18193">MFFLLRNFNSPEAQTKILVNAIENNDKQKVATLLSTKDNKVDSEEAKVYINYIKDEVGLKQFVSDLKNTVHKLNKSKTSVASYIQTRSGQNILRVSKNGTRYIFFDNMSFTAPTKQPIVKPKEKTKYEFKSGGKKKMVIAEANKVTPIGNFIPGHIEFQL</sequence>
<dbReference type="AlphaFoldDB" id="A0A380ELI1"/>
<organism evidence="2 3">
    <name type="scientific">Staphylococcus aureus</name>
    <dbReference type="NCBI Taxonomy" id="1280"/>
    <lineage>
        <taxon>Bacteria</taxon>
        <taxon>Bacillati</taxon>
        <taxon>Bacillota</taxon>
        <taxon>Bacilli</taxon>
        <taxon>Bacillales</taxon>
        <taxon>Staphylococcaceae</taxon>
        <taxon>Staphylococcus</taxon>
    </lineage>
</organism>
<dbReference type="PANTHER" id="PTHR40038">
    <property type="entry name" value="MEMBRANE-ASSOCIATED PROTEIN TCAA"/>
    <property type="match status" value="1"/>
</dbReference>
<dbReference type="Pfam" id="PF22813">
    <property type="entry name" value="TcaA_2nd"/>
    <property type="match status" value="1"/>
</dbReference>
<reference evidence="2 3" key="1">
    <citation type="submission" date="2018-06" db="EMBL/GenBank/DDBJ databases">
        <authorList>
            <consortium name="Pathogen Informatics"/>
            <person name="Doyle S."/>
        </authorList>
    </citation>
    <scope>NUCLEOTIDE SEQUENCE [LARGE SCALE GENOMIC DNA]</scope>
    <source>
        <strain evidence="2 3">NCTC10702</strain>
    </source>
</reference>
<feature type="domain" description="TcaA second" evidence="1">
    <location>
        <begin position="11"/>
        <end position="111"/>
    </location>
</feature>
<dbReference type="PANTHER" id="PTHR40038:SF1">
    <property type="entry name" value="MEMBRANE-ASSOCIATED PROTEIN TCAA"/>
    <property type="match status" value="1"/>
</dbReference>
<accession>A0A380ELI1</accession>
<dbReference type="InterPro" id="IPR054529">
    <property type="entry name" value="TcaA_2nd"/>
</dbReference>
<proteinExistence type="predicted"/>
<dbReference type="Proteomes" id="UP000254116">
    <property type="component" value="Unassembled WGS sequence"/>
</dbReference>
<gene>
    <name evidence="2" type="primary">tcaA_2</name>
    <name evidence="2" type="ORF">NCTC10702_03686</name>
</gene>
<evidence type="ECO:0000313" key="2">
    <source>
        <dbReference type="EMBL" id="SUL37671.1"/>
    </source>
</evidence>
<evidence type="ECO:0000313" key="3">
    <source>
        <dbReference type="Proteomes" id="UP000254116"/>
    </source>
</evidence>
<name>A0A380ELI1_STAAU</name>
<protein>
    <submittedName>
        <fullName evidence="2">Teicoplanin resistance associated membrane protein TcaA</fullName>
    </submittedName>
</protein>
<dbReference type="EMBL" id="UHBY01000003">
    <property type="protein sequence ID" value="SUL37671.1"/>
    <property type="molecule type" value="Genomic_DNA"/>
</dbReference>